<keyword evidence="6 15" id="KW-0444">Lipid biosynthesis</keyword>
<accession>A0AAE3NYC8</accession>
<feature type="binding site" evidence="15">
    <location>
        <position position="79"/>
    </location>
    <ligand>
        <name>Zn(2+)</name>
        <dbReference type="ChEBI" id="CHEBI:29105"/>
    </ligand>
</feature>
<dbReference type="InterPro" id="IPR010084">
    <property type="entry name" value="FabZ"/>
</dbReference>
<dbReference type="Proteomes" id="UP001221302">
    <property type="component" value="Unassembled WGS sequence"/>
</dbReference>
<dbReference type="EC" id="4.2.1.59" evidence="16"/>
<dbReference type="RefSeq" id="WP_321534484.1">
    <property type="nucleotide sequence ID" value="NZ_JARGDL010000001.1"/>
</dbReference>
<feature type="binding site" evidence="15">
    <location>
        <position position="266"/>
    </location>
    <ligand>
        <name>Zn(2+)</name>
        <dbReference type="ChEBI" id="CHEBI:29105"/>
    </ligand>
</feature>
<comment type="caution">
    <text evidence="17">The sequence shown here is derived from an EMBL/GenBank/DDBJ whole genome shotgun (WGS) entry which is preliminary data.</text>
</comment>
<dbReference type="GO" id="GO:0016020">
    <property type="term" value="C:membrane"/>
    <property type="evidence" value="ECO:0007669"/>
    <property type="project" value="GOC"/>
</dbReference>
<keyword evidence="9 15" id="KW-0378">Hydrolase</keyword>
<feature type="active site" description="Proton donor" evidence="15">
    <location>
        <position position="289"/>
    </location>
</feature>
<evidence type="ECO:0000256" key="10">
    <source>
        <dbReference type="ARBA" id="ARBA00022833"/>
    </source>
</evidence>
<comment type="similarity">
    <text evidence="15">Belongs to the LpxC family.</text>
</comment>
<dbReference type="InterPro" id="IPR020568">
    <property type="entry name" value="Ribosomal_Su5_D2-typ_SF"/>
</dbReference>
<dbReference type="GO" id="GO:0103117">
    <property type="term" value="F:UDP-3-O-acyl-N-acetylglucosamine deacetylase activity"/>
    <property type="evidence" value="ECO:0007669"/>
    <property type="project" value="UniProtKB-UniRule"/>
</dbReference>
<evidence type="ECO:0000313" key="17">
    <source>
        <dbReference type="EMBL" id="MDF1610719.1"/>
    </source>
</evidence>
<organism evidence="17 18">
    <name type="scientific">Stygiobacter electus</name>
    <dbReference type="NCBI Taxonomy" id="3032292"/>
    <lineage>
        <taxon>Bacteria</taxon>
        <taxon>Pseudomonadati</taxon>
        <taxon>Ignavibacteriota</taxon>
        <taxon>Ignavibacteria</taxon>
        <taxon>Ignavibacteriales</taxon>
        <taxon>Melioribacteraceae</taxon>
        <taxon>Stygiobacter</taxon>
    </lineage>
</organism>
<feature type="active site" evidence="16">
    <location>
        <position position="368"/>
    </location>
</feature>
<comment type="catalytic activity">
    <reaction evidence="13 15">
        <text>a UDP-3-O-[(3R)-3-hydroxyacyl]-N-acetyl-alpha-D-glucosamine + H2O = a UDP-3-O-[(3R)-3-hydroxyacyl]-alpha-D-glucosamine + acetate</text>
        <dbReference type="Rhea" id="RHEA:67816"/>
        <dbReference type="ChEBI" id="CHEBI:15377"/>
        <dbReference type="ChEBI" id="CHEBI:30089"/>
        <dbReference type="ChEBI" id="CHEBI:137740"/>
        <dbReference type="ChEBI" id="CHEBI:173225"/>
        <dbReference type="EC" id="3.5.1.108"/>
    </reaction>
</comment>
<dbReference type="GO" id="GO:0046872">
    <property type="term" value="F:metal ion binding"/>
    <property type="evidence" value="ECO:0007669"/>
    <property type="project" value="UniProtKB-KW"/>
</dbReference>
<dbReference type="InterPro" id="IPR004463">
    <property type="entry name" value="UDP-acyl_GlcNac_deAcase"/>
</dbReference>
<dbReference type="GO" id="GO:0009245">
    <property type="term" value="P:lipid A biosynthetic process"/>
    <property type="evidence" value="ECO:0007669"/>
    <property type="project" value="UniProtKB-UniRule"/>
</dbReference>
<proteinExistence type="inferred from homology"/>
<dbReference type="Gene3D" id="3.30.1700.10">
    <property type="entry name" value="lpxc deacetylase, domain 2"/>
    <property type="match status" value="1"/>
</dbReference>
<comment type="function">
    <text evidence="14 16">Involved in unsaturated fatty acids biosynthesis. Catalyzes the dehydration of short chain beta-hydroxyacyl-ACPs and long chain saturated and unsaturated beta-hydroxyacyl-ACPs.</text>
</comment>
<dbReference type="NCBIfam" id="NF000582">
    <property type="entry name" value="PRK00006.1"/>
    <property type="match status" value="1"/>
</dbReference>
<dbReference type="PANTHER" id="PTHR33694">
    <property type="entry name" value="UDP-3-O-ACYL-N-ACETYLGLUCOSAMINE DEACETYLASE 1, MITOCHONDRIAL-RELATED"/>
    <property type="match status" value="1"/>
</dbReference>
<evidence type="ECO:0000256" key="7">
    <source>
        <dbReference type="ARBA" id="ARBA00022556"/>
    </source>
</evidence>
<evidence type="ECO:0000256" key="3">
    <source>
        <dbReference type="ARBA" id="ARBA00004496"/>
    </source>
</evidence>
<evidence type="ECO:0000256" key="2">
    <source>
        <dbReference type="ARBA" id="ARBA00002923"/>
    </source>
</evidence>
<comment type="catalytic activity">
    <reaction evidence="16">
        <text>a (3R)-hydroxyacyl-[ACP] = a (2E)-enoyl-[ACP] + H2O</text>
        <dbReference type="Rhea" id="RHEA:13097"/>
        <dbReference type="Rhea" id="RHEA-COMP:9925"/>
        <dbReference type="Rhea" id="RHEA-COMP:9945"/>
        <dbReference type="ChEBI" id="CHEBI:15377"/>
        <dbReference type="ChEBI" id="CHEBI:78784"/>
        <dbReference type="ChEBI" id="CHEBI:78827"/>
        <dbReference type="EC" id="4.2.1.59"/>
    </reaction>
</comment>
<comment type="subcellular location">
    <subcellularLocation>
        <location evidence="3 16">Cytoplasm</location>
    </subcellularLocation>
</comment>
<dbReference type="GO" id="GO:0005737">
    <property type="term" value="C:cytoplasm"/>
    <property type="evidence" value="ECO:0007669"/>
    <property type="project" value="UniProtKB-SubCell"/>
</dbReference>
<dbReference type="NCBIfam" id="TIGR00325">
    <property type="entry name" value="lpxC"/>
    <property type="match status" value="1"/>
</dbReference>
<dbReference type="FunFam" id="3.10.129.10:FF:000001">
    <property type="entry name" value="3-hydroxyacyl-[acyl-carrier-protein] dehydratase FabZ"/>
    <property type="match status" value="1"/>
</dbReference>
<evidence type="ECO:0000256" key="11">
    <source>
        <dbReference type="ARBA" id="ARBA00023098"/>
    </source>
</evidence>
<dbReference type="PANTHER" id="PTHR33694:SF1">
    <property type="entry name" value="UDP-3-O-ACYL-N-ACETYLGLUCOSAMINE DEACETYLASE 1, MITOCHONDRIAL-RELATED"/>
    <property type="match status" value="1"/>
</dbReference>
<evidence type="ECO:0000256" key="12">
    <source>
        <dbReference type="ARBA" id="ARBA00023239"/>
    </source>
</evidence>
<reference evidence="17" key="1">
    <citation type="submission" date="2023-03" db="EMBL/GenBank/DDBJ databases">
        <title>Stygiobacter electus gen. nov., sp. nov., facultatively anaerobic thermotolerant bacterium of the class Ignavibacteria from a well of Yessentuki mineral water deposit.</title>
        <authorList>
            <person name="Podosokorskaya O.A."/>
            <person name="Elcheninov A.G."/>
            <person name="Petrova N.F."/>
            <person name="Zavarzina D.G."/>
            <person name="Kublanov I.V."/>
            <person name="Merkel A.Y."/>
        </authorList>
    </citation>
    <scope>NUCLEOTIDE SEQUENCE</scope>
    <source>
        <strain evidence="17">09-Me</strain>
    </source>
</reference>
<name>A0AAE3NYC8_9BACT</name>
<dbReference type="InterPro" id="IPR011334">
    <property type="entry name" value="UDP-acyl_GlcNac_deAcase_C"/>
</dbReference>
<keyword evidence="12 16" id="KW-0456">Lyase</keyword>
<evidence type="ECO:0000256" key="13">
    <source>
        <dbReference type="ARBA" id="ARBA00024535"/>
    </source>
</evidence>
<dbReference type="SUPFAM" id="SSF54211">
    <property type="entry name" value="Ribosomal protein S5 domain 2-like"/>
    <property type="match status" value="2"/>
</dbReference>
<evidence type="ECO:0000256" key="16">
    <source>
        <dbReference type="HAMAP-Rule" id="MF_00406"/>
    </source>
</evidence>
<dbReference type="Pfam" id="PF07977">
    <property type="entry name" value="FabA"/>
    <property type="match status" value="1"/>
</dbReference>
<comment type="cofactor">
    <cofactor evidence="1 15">
        <name>Zn(2+)</name>
        <dbReference type="ChEBI" id="CHEBI:29105"/>
    </cofactor>
</comment>
<evidence type="ECO:0000256" key="14">
    <source>
        <dbReference type="ARBA" id="ARBA00025049"/>
    </source>
</evidence>
<dbReference type="EC" id="3.5.1.108" evidence="15"/>
<evidence type="ECO:0000313" key="18">
    <source>
        <dbReference type="Proteomes" id="UP001221302"/>
    </source>
</evidence>
<dbReference type="Gene3D" id="3.30.230.20">
    <property type="entry name" value="lpxc deacetylase, domain 1"/>
    <property type="match status" value="1"/>
</dbReference>
<dbReference type="EMBL" id="JARGDL010000001">
    <property type="protein sequence ID" value="MDF1610719.1"/>
    <property type="molecule type" value="Genomic_DNA"/>
</dbReference>
<keyword evidence="11 15" id="KW-0443">Lipid metabolism</keyword>
<dbReference type="HAMAP" id="MF_00406">
    <property type="entry name" value="FabZ"/>
    <property type="match status" value="1"/>
</dbReference>
<evidence type="ECO:0000256" key="9">
    <source>
        <dbReference type="ARBA" id="ARBA00022801"/>
    </source>
</evidence>
<evidence type="ECO:0000256" key="1">
    <source>
        <dbReference type="ARBA" id="ARBA00001947"/>
    </source>
</evidence>
<evidence type="ECO:0000256" key="8">
    <source>
        <dbReference type="ARBA" id="ARBA00022723"/>
    </source>
</evidence>
<evidence type="ECO:0000256" key="6">
    <source>
        <dbReference type="ARBA" id="ARBA00022516"/>
    </source>
</evidence>
<dbReference type="InterPro" id="IPR013114">
    <property type="entry name" value="FabA_FabZ"/>
</dbReference>
<dbReference type="HAMAP" id="MF_00388">
    <property type="entry name" value="LpxC"/>
    <property type="match status" value="1"/>
</dbReference>
<keyword evidence="8 15" id="KW-0479">Metal-binding</keyword>
<sequence length="471" mass="52620">MIEQQKTISKEVSISGIGLHTGTQCTMTFKPAPDNYGIRFVRVDLGGNPEIPANVDYVVDISRGTTLGLGDARVYTVEHVLSAVYGLKIDNLIIELDGIEPPVGDGSAMPYVEKLLEAGIIEQDTPKDYLVIDKTVMYHDEENKIDIVALPLDDYRITIMVDYENPALGSQHTGLFDLEKEYVTEFAPARTFCFLSEVESLADQGLIKGGNIDNAVVIVDHEINNDDLKRLKKKLNLNHDLTIINGFLDKNQLRFKNEPVRHKLLDMIGDLALIGVPIKAQILAARPGHKANVEFAKKIRQLYQQKKLVKKFQFVKKEGIVFDINAIQRILPHRYPFLLVDKIIHLEMDKKVVGIKNVTINEPFFNGHFPGQPVMPGVLIVEALAQVSGILLLNTFTDPENHLVYFMSINNAKFRKPVSPGDQLTLEADLVNIKGGKYFSLKGAAFVDGNLVAEAEFMAAMVPKEDKLQQY</sequence>
<dbReference type="Gene3D" id="3.10.129.10">
    <property type="entry name" value="Hotdog Thioesterase"/>
    <property type="match status" value="1"/>
</dbReference>
<comment type="pathway">
    <text evidence="4 15">Glycolipid biosynthesis; lipid IV(A) biosynthesis; lipid IV(A) from (3R)-3-hydroxytetradecanoyl-[acyl-carrier-protein] and UDP-N-acetyl-alpha-D-glucosamine: step 2/6.</text>
</comment>
<dbReference type="Pfam" id="PF03331">
    <property type="entry name" value="LpxC"/>
    <property type="match status" value="2"/>
</dbReference>
<comment type="function">
    <text evidence="2 15">Catalyzes the hydrolysis of UDP-3-O-myristoyl-N-acetylglucosamine to form UDP-3-O-myristoylglucosamine and acetate, the committed step in lipid A biosynthesis.</text>
</comment>
<dbReference type="NCBIfam" id="NF009667">
    <property type="entry name" value="PRK13188.1"/>
    <property type="match status" value="1"/>
</dbReference>
<evidence type="ECO:0000256" key="5">
    <source>
        <dbReference type="ARBA" id="ARBA00022490"/>
    </source>
</evidence>
<feature type="binding site" evidence="15">
    <location>
        <position position="262"/>
    </location>
    <ligand>
        <name>Zn(2+)</name>
        <dbReference type="ChEBI" id="CHEBI:29105"/>
    </ligand>
</feature>
<evidence type="ECO:0000256" key="15">
    <source>
        <dbReference type="HAMAP-Rule" id="MF_00388"/>
    </source>
</evidence>
<protein>
    <recommendedName>
        <fullName evidence="15 16">Multifunctional fusion protein</fullName>
    </recommendedName>
    <domain>
        <recommendedName>
            <fullName evidence="16">3-hydroxyacyl-[acyl-carrier-protein] dehydratase FabZ</fullName>
            <ecNumber evidence="16">4.2.1.59</ecNumber>
        </recommendedName>
        <alternativeName>
            <fullName evidence="16">(3R)-hydroxymyristoyl-[acyl-carrier-protein] dehydratase</fullName>
        </alternativeName>
        <alternativeName>
            <fullName evidence="16">Beta-hydroxyacyl-ACP dehydratase</fullName>
            <shortName evidence="16">(3R)-hydroxymyristoyl-ACP dehydrase</shortName>
        </alternativeName>
    </domain>
    <domain>
        <recommendedName>
            <fullName evidence="15">UDP-3-O-acyl-N-acetylglucosamine deacetylase</fullName>
            <shortName evidence="15">UDP-3-O-acyl-GlcNAc deacetylase</shortName>
            <ecNumber evidence="15">3.5.1.108</ecNumber>
        </recommendedName>
        <alternativeName>
            <fullName evidence="15">UDP-3-O-[R-3-hydroxymyristoyl]-N-acetylglucosamine deacetylase</fullName>
        </alternativeName>
    </domain>
</protein>
<gene>
    <name evidence="15" type="primary">lpxC</name>
    <name evidence="16" type="synonym">fabZ</name>
    <name evidence="17" type="ORF">P0M35_01030</name>
</gene>
<keyword evidence="7 15" id="KW-0441">Lipid A biosynthesis</keyword>
<dbReference type="InterPro" id="IPR015870">
    <property type="entry name" value="UDP-acyl_N-AcGlcN_deAcase_N"/>
</dbReference>
<keyword evidence="5 16" id="KW-0963">Cytoplasm</keyword>
<dbReference type="CDD" id="cd01288">
    <property type="entry name" value="FabZ"/>
    <property type="match status" value="1"/>
</dbReference>
<dbReference type="NCBIfam" id="TIGR01750">
    <property type="entry name" value="fabZ"/>
    <property type="match status" value="1"/>
</dbReference>
<keyword evidence="10 15" id="KW-0862">Zinc</keyword>
<dbReference type="AlphaFoldDB" id="A0AAE3NYC8"/>
<dbReference type="GO" id="GO:0019171">
    <property type="term" value="F:(3R)-hydroxyacyl-[acyl-carrier-protein] dehydratase activity"/>
    <property type="evidence" value="ECO:0007669"/>
    <property type="project" value="UniProtKB-EC"/>
</dbReference>
<dbReference type="SUPFAM" id="SSF54637">
    <property type="entry name" value="Thioesterase/thiol ester dehydrase-isomerase"/>
    <property type="match status" value="1"/>
</dbReference>
<dbReference type="GO" id="GO:0006633">
    <property type="term" value="P:fatty acid biosynthetic process"/>
    <property type="evidence" value="ECO:0007669"/>
    <property type="project" value="UniProtKB-UniRule"/>
</dbReference>
<dbReference type="InterPro" id="IPR029069">
    <property type="entry name" value="HotDog_dom_sf"/>
</dbReference>
<evidence type="ECO:0000256" key="4">
    <source>
        <dbReference type="ARBA" id="ARBA00005002"/>
    </source>
</evidence>
<keyword evidence="18" id="KW-1185">Reference proteome</keyword>
<comment type="similarity">
    <text evidence="16">Belongs to the thioester dehydratase family. FabZ subfamily.</text>
</comment>